<comment type="caution">
    <text evidence="1">The sequence shown here is derived from an EMBL/GenBank/DDBJ whole genome shotgun (WGS) entry which is preliminary data.</text>
</comment>
<reference evidence="1" key="2">
    <citation type="submission" date="2020-09" db="EMBL/GenBank/DDBJ databases">
        <authorList>
            <person name="Sun Q."/>
            <person name="Zhou Y."/>
        </authorList>
    </citation>
    <scope>NUCLEOTIDE SEQUENCE</scope>
    <source>
        <strain evidence="1">CGMCC 1.16134</strain>
    </source>
</reference>
<reference evidence="1" key="1">
    <citation type="journal article" date="2014" name="Int. J. Syst. Evol. Microbiol.">
        <title>Complete genome sequence of Corynebacterium casei LMG S-19264T (=DSM 44701T), isolated from a smear-ripened cheese.</title>
        <authorList>
            <consortium name="US DOE Joint Genome Institute (JGI-PGF)"/>
            <person name="Walter F."/>
            <person name="Albersmeier A."/>
            <person name="Kalinowski J."/>
            <person name="Ruckert C."/>
        </authorList>
    </citation>
    <scope>NUCLEOTIDE SEQUENCE</scope>
    <source>
        <strain evidence="1">CGMCC 1.16134</strain>
    </source>
</reference>
<dbReference type="EMBL" id="BMKR01000072">
    <property type="protein sequence ID" value="GGG14454.1"/>
    <property type="molecule type" value="Genomic_DNA"/>
</dbReference>
<dbReference type="AlphaFoldDB" id="A0A917FYR6"/>
<organism evidence="1 2">
    <name type="scientific">Paenibacillus albidus</name>
    <dbReference type="NCBI Taxonomy" id="2041023"/>
    <lineage>
        <taxon>Bacteria</taxon>
        <taxon>Bacillati</taxon>
        <taxon>Bacillota</taxon>
        <taxon>Bacilli</taxon>
        <taxon>Bacillales</taxon>
        <taxon>Paenibacillaceae</taxon>
        <taxon>Paenibacillus</taxon>
    </lineage>
</organism>
<dbReference type="Proteomes" id="UP000637643">
    <property type="component" value="Unassembled WGS sequence"/>
</dbReference>
<name>A0A917FYR6_9BACL</name>
<protein>
    <submittedName>
        <fullName evidence="1">Uncharacterized protein</fullName>
    </submittedName>
</protein>
<proteinExistence type="predicted"/>
<sequence length="314" mass="36817">MIKTRFGQYNGDSWEETCQLFLKKKYHLQDYQEMVAHSQGDLGIEGFTRTGLVFQCYCPDEEYESKKLYELQRDKITTDLGKLSKNKKELIKYFGDVKIKKWIFLTPVLRNKELISHCQQKAIEFKKKFEMKDLLDDEFDVLVQDEGFFVEEMLYVKAVLEEKIDVNVATPTVEEVIDWKQCEAESVQILFRKISKLFKGNSNAELYTNKYVDIIIRNFIKGQNVFDELRDNHPALLEKLVRIKSGIESHIEQELLLTTLQPKEFIQGIQSKYKSALESEAFGRMISYVLQEDVIKEAEADWLVRCPLDFVEGV</sequence>
<evidence type="ECO:0000313" key="1">
    <source>
        <dbReference type="EMBL" id="GGG14454.1"/>
    </source>
</evidence>
<keyword evidence="2" id="KW-1185">Reference proteome</keyword>
<accession>A0A917FYR6</accession>
<evidence type="ECO:0000313" key="2">
    <source>
        <dbReference type="Proteomes" id="UP000637643"/>
    </source>
</evidence>
<dbReference type="RefSeq" id="WP_189032693.1">
    <property type="nucleotide sequence ID" value="NZ_BMKR01000072.1"/>
</dbReference>
<gene>
    <name evidence="1" type="ORF">GCM10010912_68640</name>
</gene>